<feature type="domain" description="SH3b" evidence="6">
    <location>
        <begin position="109"/>
        <end position="176"/>
    </location>
</feature>
<gene>
    <name evidence="7" type="ORF">ENV82_05180</name>
</gene>
<dbReference type="InterPro" id="IPR002508">
    <property type="entry name" value="MurNAc-LAA_cat"/>
</dbReference>
<dbReference type="SMART" id="SM00287">
    <property type="entry name" value="SH3b"/>
    <property type="match status" value="4"/>
</dbReference>
<evidence type="ECO:0000256" key="3">
    <source>
        <dbReference type="ARBA" id="ARBA00022801"/>
    </source>
</evidence>
<dbReference type="GO" id="GO:0030288">
    <property type="term" value="C:outer membrane-bounded periplasmic space"/>
    <property type="evidence" value="ECO:0007669"/>
    <property type="project" value="TreeGrafter"/>
</dbReference>
<dbReference type="InterPro" id="IPR050695">
    <property type="entry name" value="N-acetylmuramoyl_amidase_3"/>
</dbReference>
<evidence type="ECO:0000259" key="6">
    <source>
        <dbReference type="PROSITE" id="PS51781"/>
    </source>
</evidence>
<dbReference type="EMBL" id="DTHV01000154">
    <property type="protein sequence ID" value="HGW60802.1"/>
    <property type="molecule type" value="Genomic_DNA"/>
</dbReference>
<dbReference type="PANTHER" id="PTHR30404">
    <property type="entry name" value="N-ACETYLMURAMOYL-L-ALANINE AMIDASE"/>
    <property type="match status" value="1"/>
</dbReference>
<dbReference type="GO" id="GO:0009253">
    <property type="term" value="P:peptidoglycan catabolic process"/>
    <property type="evidence" value="ECO:0007669"/>
    <property type="project" value="InterPro"/>
</dbReference>
<dbReference type="SUPFAM" id="SSF53187">
    <property type="entry name" value="Zn-dependent exopeptidases"/>
    <property type="match status" value="1"/>
</dbReference>
<evidence type="ECO:0000256" key="2">
    <source>
        <dbReference type="ARBA" id="ARBA00011901"/>
    </source>
</evidence>
<evidence type="ECO:0000256" key="5">
    <source>
        <dbReference type="SAM" id="SignalP"/>
    </source>
</evidence>
<evidence type="ECO:0000313" key="7">
    <source>
        <dbReference type="EMBL" id="HGW60802.1"/>
    </source>
</evidence>
<evidence type="ECO:0000256" key="1">
    <source>
        <dbReference type="ARBA" id="ARBA00001561"/>
    </source>
</evidence>
<dbReference type="Pfam" id="PF01520">
    <property type="entry name" value="Amidase_3"/>
    <property type="match status" value="1"/>
</dbReference>
<protein>
    <recommendedName>
        <fullName evidence="2">N-acetylmuramoyl-L-alanine amidase</fullName>
        <ecNumber evidence="2">3.5.1.28</ecNumber>
    </recommendedName>
</protein>
<sequence length="809" mass="90596">MKKIIHITFVTLLLLTIIAPKSAVTSSTSQSFVIVNTDAVNFRTGPSTSTHIIERLNKGTYLLLLETAKGKDGETWYKVYNFNSNKTGYIAGYLVNKSPLSITGEDAKFTVKVSVDALLNVRAGPGTEFNIVKRLSSNTKIDVIRIIKRSDGQVWYKYKDGDKFYFVASWYTKKIETTTLPTQNQNTNTSQNKISMLGKATDFVNLRDGPSTDYKKITLISSGNTINIVGFAKNHKGELWLQCIYNGTTGFVISDYIAYDTSKVSLDLSSLGTLSKSIDTINLREGPGIDYKTITTITKDNELAIVGIALDKNASIWYEVKYNDGYYWVRQDTISFIKKEKGILKNTLWKITADGIDINITGEKLPTPNIKTLEDPIRLVVTYENTNLLNTNNQYELNIFPFTRVSTAEVNENTIVTIYLTSEIPFKFEINGNTHILHFTLPKINEELVEIGGSVVFVNIKKTNTTYISLDDFLNYFNLKLDSDYKVNFFNNPISIEHEDLLEENDKRFISLSALSKSFNVSILQTNSAIYIDPILTHIEKNDKGIIFTFTFPVKAKKIEEGNGVNLVFYADSTVEYNYKSIKRDGITPPQIYVPLDKNDSVEVKDNVVTINKVSQTKEGVLSNRIIIIDPGHGSYSGQYLDVGATGYSGTKEAYIVLDIALRLKKLLENAGAKVILTHDTVDNPNNPTLKERAILANSSGGDLFISIHLNSSINNDANGTETYYWYDSSKRLAQTIQDALVSSLGTYDRGIKKDYLYVCREVTTMPAILTEIGFISNPKEEALFKDPNFLDKVAQALLKGIVRYISGE</sequence>
<keyword evidence="4" id="KW-0961">Cell wall biogenesis/degradation</keyword>
<feature type="domain" description="SH3b" evidence="6">
    <location>
        <begin position="271"/>
        <end position="338"/>
    </location>
</feature>
<name>A0A7C4Y673_9BACT</name>
<dbReference type="AlphaFoldDB" id="A0A7C4Y673"/>
<organism evidence="7">
    <name type="scientific">Caldisericum exile</name>
    <dbReference type="NCBI Taxonomy" id="693075"/>
    <lineage>
        <taxon>Bacteria</taxon>
        <taxon>Pseudomonadati</taxon>
        <taxon>Caldisericota/Cryosericota group</taxon>
        <taxon>Caldisericota</taxon>
        <taxon>Caldisericia</taxon>
        <taxon>Caldisericales</taxon>
        <taxon>Caldisericaceae</taxon>
        <taxon>Caldisericum</taxon>
    </lineage>
</organism>
<keyword evidence="5" id="KW-0732">Signal</keyword>
<dbReference type="InterPro" id="IPR003646">
    <property type="entry name" value="SH3-like_bac-type"/>
</dbReference>
<dbReference type="Gene3D" id="2.30.30.40">
    <property type="entry name" value="SH3 Domains"/>
    <property type="match status" value="4"/>
</dbReference>
<comment type="catalytic activity">
    <reaction evidence="1">
        <text>Hydrolyzes the link between N-acetylmuramoyl residues and L-amino acid residues in certain cell-wall glycopeptides.</text>
        <dbReference type="EC" id="3.5.1.28"/>
    </reaction>
</comment>
<dbReference type="EC" id="3.5.1.28" evidence="2"/>
<dbReference type="PROSITE" id="PS51781">
    <property type="entry name" value="SH3B"/>
    <property type="match status" value="4"/>
</dbReference>
<dbReference type="SMART" id="SM00646">
    <property type="entry name" value="Ami_3"/>
    <property type="match status" value="1"/>
</dbReference>
<keyword evidence="3" id="KW-0378">Hydrolase</keyword>
<reference evidence="7" key="1">
    <citation type="journal article" date="2020" name="mSystems">
        <title>Genome- and Community-Level Interaction Insights into Carbon Utilization and Element Cycling Functions of Hydrothermarchaeota in Hydrothermal Sediment.</title>
        <authorList>
            <person name="Zhou Z."/>
            <person name="Liu Y."/>
            <person name="Xu W."/>
            <person name="Pan J."/>
            <person name="Luo Z.H."/>
            <person name="Li M."/>
        </authorList>
    </citation>
    <scope>NUCLEOTIDE SEQUENCE [LARGE SCALE GENOMIC DNA]</scope>
    <source>
        <strain evidence="7">SpSt-794</strain>
    </source>
</reference>
<feature type="domain" description="SH3b" evidence="6">
    <location>
        <begin position="27"/>
        <end position="98"/>
    </location>
</feature>
<comment type="caution">
    <text evidence="7">The sequence shown here is derived from an EMBL/GenBank/DDBJ whole genome shotgun (WGS) entry which is preliminary data.</text>
</comment>
<dbReference type="Pfam" id="PF08239">
    <property type="entry name" value="SH3_3"/>
    <property type="match status" value="3"/>
</dbReference>
<feature type="signal peptide" evidence="5">
    <location>
        <begin position="1"/>
        <end position="23"/>
    </location>
</feature>
<dbReference type="GO" id="GO:0071555">
    <property type="term" value="P:cell wall organization"/>
    <property type="evidence" value="ECO:0007669"/>
    <property type="project" value="UniProtKB-KW"/>
</dbReference>
<dbReference type="Gene3D" id="3.40.630.40">
    <property type="entry name" value="Zn-dependent exopeptidases"/>
    <property type="match status" value="1"/>
</dbReference>
<feature type="domain" description="SH3b" evidence="6">
    <location>
        <begin position="190"/>
        <end position="261"/>
    </location>
</feature>
<dbReference type="CDD" id="cd02696">
    <property type="entry name" value="MurNAc-LAA"/>
    <property type="match status" value="1"/>
</dbReference>
<evidence type="ECO:0000256" key="4">
    <source>
        <dbReference type="ARBA" id="ARBA00023316"/>
    </source>
</evidence>
<dbReference type="PANTHER" id="PTHR30404:SF0">
    <property type="entry name" value="N-ACETYLMURAMOYL-L-ALANINE AMIDASE AMIC"/>
    <property type="match status" value="1"/>
</dbReference>
<feature type="chain" id="PRO_5027624249" description="N-acetylmuramoyl-L-alanine amidase" evidence="5">
    <location>
        <begin position="24"/>
        <end position="809"/>
    </location>
</feature>
<dbReference type="GO" id="GO:0008745">
    <property type="term" value="F:N-acetylmuramoyl-L-alanine amidase activity"/>
    <property type="evidence" value="ECO:0007669"/>
    <property type="project" value="UniProtKB-EC"/>
</dbReference>
<proteinExistence type="predicted"/>
<accession>A0A7C4Y673</accession>